<comment type="subcellular location">
    <subcellularLocation>
        <location evidence="5">Nucleus</location>
    </subcellularLocation>
</comment>
<feature type="active site" description="Proton donor/acceptor" evidence="5">
    <location>
        <position position="212"/>
    </location>
</feature>
<evidence type="ECO:0000313" key="9">
    <source>
        <dbReference type="EMBL" id="KAE9360343.1"/>
    </source>
</evidence>
<comment type="similarity">
    <text evidence="5">Belongs to the 2H phosphoesterase superfamily. USB1 family.</text>
</comment>
<evidence type="ECO:0000313" key="12">
    <source>
        <dbReference type="Proteomes" id="UP000435112"/>
    </source>
</evidence>
<gene>
    <name evidence="8" type="ORF">PR001_g167</name>
    <name evidence="7" type="ORF">PR002_g487</name>
    <name evidence="9" type="ORF">PR003_g266</name>
</gene>
<comment type="function">
    <text evidence="5">Phosphodiesterase responsible for the U6 snRNA 3' end processing. Acts as an exoribonuclease (RNase) responsible for trimming the poly(U) tract of the last nucleotides in the pre-U6 snRNA molecule, leading to the formation of mature U6 snRNA.</text>
</comment>
<keyword evidence="1 5" id="KW-0540">Nuclease</keyword>
<dbReference type="Pfam" id="PF09749">
    <property type="entry name" value="HVSL"/>
    <property type="match status" value="1"/>
</dbReference>
<accession>A0A6A3P467</accession>
<comment type="caution">
    <text evidence="7">The sequence shown here is derived from an EMBL/GenBank/DDBJ whole genome shotgun (WGS) entry which is preliminary data.</text>
</comment>
<dbReference type="GO" id="GO:1990838">
    <property type="term" value="F:poly(U)-specific exoribonuclease activity, producing 3' uridine cyclic phosphate ends"/>
    <property type="evidence" value="ECO:0007669"/>
    <property type="project" value="UniProtKB-UniRule"/>
</dbReference>
<dbReference type="Proteomes" id="UP000434957">
    <property type="component" value="Unassembled WGS sequence"/>
</dbReference>
<protein>
    <recommendedName>
        <fullName evidence="5">U6 snRNA phosphodiesterase</fullName>
        <ecNumber evidence="5">3.1.4.-</ecNumber>
    </recommendedName>
</protein>
<dbReference type="InterPro" id="IPR027521">
    <property type="entry name" value="Usb1"/>
</dbReference>
<keyword evidence="11" id="KW-1185">Reference proteome</keyword>
<dbReference type="EMBL" id="QXFU01000011">
    <property type="protein sequence ID" value="KAE9048381.1"/>
    <property type="molecule type" value="Genomic_DNA"/>
</dbReference>
<dbReference type="Gene3D" id="3.90.1140.10">
    <property type="entry name" value="Cyclic phosphodiesterase"/>
    <property type="match status" value="1"/>
</dbReference>
<evidence type="ECO:0000256" key="1">
    <source>
        <dbReference type="ARBA" id="ARBA00022722"/>
    </source>
</evidence>
<feature type="active site" description="Proton donor/acceptor" evidence="5">
    <location>
        <position position="124"/>
    </location>
</feature>
<dbReference type="OrthoDB" id="49151at2759"/>
<evidence type="ECO:0000256" key="5">
    <source>
        <dbReference type="HAMAP-Rule" id="MF_03040"/>
    </source>
</evidence>
<evidence type="ECO:0000256" key="2">
    <source>
        <dbReference type="ARBA" id="ARBA00022801"/>
    </source>
</evidence>
<evidence type="ECO:0000313" key="10">
    <source>
        <dbReference type="Proteomes" id="UP000429607"/>
    </source>
</evidence>
<evidence type="ECO:0000313" key="8">
    <source>
        <dbReference type="EMBL" id="KAE9052779.1"/>
    </source>
</evidence>
<dbReference type="InterPro" id="IPR009097">
    <property type="entry name" value="Cyclic_Pdiesterase"/>
</dbReference>
<dbReference type="Proteomes" id="UP000429607">
    <property type="component" value="Unassembled WGS sequence"/>
</dbReference>
<dbReference type="Proteomes" id="UP000435112">
    <property type="component" value="Unassembled WGS sequence"/>
</dbReference>
<dbReference type="HAMAP" id="MF_03040">
    <property type="entry name" value="USB1"/>
    <property type="match status" value="1"/>
</dbReference>
<proteinExistence type="inferred from homology"/>
<dbReference type="EMBL" id="QXFT01000006">
    <property type="protein sequence ID" value="KAE9360343.1"/>
    <property type="molecule type" value="Genomic_DNA"/>
</dbReference>
<reference evidence="10 12" key="1">
    <citation type="submission" date="2018-09" db="EMBL/GenBank/DDBJ databases">
        <title>Genomic investigation of the strawberry pathogen Phytophthora fragariae indicates pathogenicity is determined by transcriptional variation in three key races.</title>
        <authorList>
            <person name="Adams T.M."/>
            <person name="Armitage A.D."/>
            <person name="Sobczyk M.K."/>
            <person name="Bates H.J."/>
            <person name="Dunwell J.M."/>
            <person name="Nellist C.F."/>
            <person name="Harrison R.J."/>
        </authorList>
    </citation>
    <scope>NUCLEOTIDE SEQUENCE [LARGE SCALE GENOMIC DNA]</scope>
    <source>
        <strain evidence="8 10">SCRP249</strain>
        <strain evidence="7 12">SCRP324</strain>
        <strain evidence="9 11">SCRP333</strain>
    </source>
</reference>
<evidence type="ECO:0000256" key="6">
    <source>
        <dbReference type="SAM" id="MobiDB-lite"/>
    </source>
</evidence>
<dbReference type="PANTHER" id="PTHR13522:SF3">
    <property type="entry name" value="U6 SNRNA PHOSPHODIESTERASE 1"/>
    <property type="match status" value="1"/>
</dbReference>
<feature type="region of interest" description="Disordered" evidence="6">
    <location>
        <begin position="1"/>
        <end position="31"/>
    </location>
</feature>
<dbReference type="GO" id="GO:0034477">
    <property type="term" value="P:U6 snRNA 3'-end processing"/>
    <property type="evidence" value="ECO:0007669"/>
    <property type="project" value="UniProtKB-UniRule"/>
</dbReference>
<dbReference type="EC" id="3.1.4.-" evidence="5"/>
<feature type="compositionally biased region" description="Low complexity" evidence="6">
    <location>
        <begin position="11"/>
        <end position="23"/>
    </location>
</feature>
<organism evidence="7 12">
    <name type="scientific">Phytophthora rubi</name>
    <dbReference type="NCBI Taxonomy" id="129364"/>
    <lineage>
        <taxon>Eukaryota</taxon>
        <taxon>Sar</taxon>
        <taxon>Stramenopiles</taxon>
        <taxon>Oomycota</taxon>
        <taxon>Peronosporomycetes</taxon>
        <taxon>Peronosporales</taxon>
        <taxon>Peronosporaceae</taxon>
        <taxon>Phytophthora</taxon>
    </lineage>
</organism>
<evidence type="ECO:0000313" key="11">
    <source>
        <dbReference type="Proteomes" id="UP000434957"/>
    </source>
</evidence>
<keyword evidence="3" id="KW-0456">Lyase</keyword>
<evidence type="ECO:0000313" key="7">
    <source>
        <dbReference type="EMBL" id="KAE9048381.1"/>
    </source>
</evidence>
<dbReference type="AlphaFoldDB" id="A0A6A3P467"/>
<evidence type="ECO:0000256" key="4">
    <source>
        <dbReference type="ARBA" id="ARBA00023242"/>
    </source>
</evidence>
<sequence>MESILAAYGGSSSEASDDAASSSSEDEVEECASTVELSVDGVASVGTKRKRSVEPQWKRAFPHVDGNWPSHVRIDIPVTEGLREMAKCAIDRAQELMGDIVTLVPFEELRLGESSSRHSDNGLHLSLSRPFVLTFDQIEGFVDSLRSALKWRQRFSVTLQGALVLVNDDRTRSFLSLRVSEGEQQLKQVLRCVDQCLARFELPTYYEDPIPHVSIASSMGEELAKLTPDQCESLLTPRQGSQQVAKPSRLTAGITRVHVSIGNKHYDIPLR</sequence>
<dbReference type="GO" id="GO:0016829">
    <property type="term" value="F:lyase activity"/>
    <property type="evidence" value="ECO:0007669"/>
    <property type="project" value="UniProtKB-KW"/>
</dbReference>
<dbReference type="PANTHER" id="PTHR13522">
    <property type="entry name" value="U6 SNRNA PHOSPHODIESTERASE 1"/>
    <property type="match status" value="1"/>
</dbReference>
<dbReference type="SUPFAM" id="SSF55144">
    <property type="entry name" value="LigT-like"/>
    <property type="match status" value="1"/>
</dbReference>
<name>A0A6A3P467_9STRA</name>
<dbReference type="EMBL" id="QXFV01000004">
    <property type="protein sequence ID" value="KAE9052779.1"/>
    <property type="molecule type" value="Genomic_DNA"/>
</dbReference>
<keyword evidence="2 5" id="KW-0378">Hydrolase</keyword>
<evidence type="ECO:0000256" key="3">
    <source>
        <dbReference type="ARBA" id="ARBA00023239"/>
    </source>
</evidence>
<keyword evidence="4 5" id="KW-0539">Nucleus</keyword>
<dbReference type="GO" id="GO:0005634">
    <property type="term" value="C:nucleus"/>
    <property type="evidence" value="ECO:0007669"/>
    <property type="project" value="UniProtKB-SubCell"/>
</dbReference>